<dbReference type="InterPro" id="IPR003789">
    <property type="entry name" value="Asn/Gln_tRNA_amidoTrase-B-like"/>
</dbReference>
<dbReference type="PANTHER" id="PTHR28055">
    <property type="entry name" value="ALTERED INHERITANCE OF MITOCHONDRIA PROTEIN 41, MITOCHONDRIAL"/>
    <property type="match status" value="1"/>
</dbReference>
<accession>Q2S1E8</accession>
<evidence type="ECO:0000313" key="3">
    <source>
        <dbReference type="Proteomes" id="UP000008674"/>
    </source>
</evidence>
<dbReference type="HOGENOM" id="CLU_079430_2_2_10"/>
<dbReference type="Gene3D" id="1.10.1510.10">
    <property type="entry name" value="Uncharacterised protein YqeY/AIM41 PF09424, N-terminal domain"/>
    <property type="match status" value="1"/>
</dbReference>
<dbReference type="EnsemblBacteria" id="ABC46105">
    <property type="protein sequence ID" value="ABC46105"/>
    <property type="gene ID" value="SRU_1871"/>
</dbReference>
<name>Q2S1E8_SALRD</name>
<dbReference type="AlphaFoldDB" id="Q2S1E8"/>
<dbReference type="OrthoDB" id="9788127at2"/>
<dbReference type="PATRIC" id="fig|309807.25.peg.1939"/>
<keyword evidence="3" id="KW-1185">Reference proteome</keyword>
<dbReference type="InterPro" id="IPR019004">
    <property type="entry name" value="YqeY/Aim41"/>
</dbReference>
<feature type="region of interest" description="Disordered" evidence="1">
    <location>
        <begin position="1"/>
        <end position="24"/>
    </location>
</feature>
<gene>
    <name evidence="2" type="ordered locus">SRU_1871</name>
</gene>
<dbReference type="Pfam" id="PF09424">
    <property type="entry name" value="YqeY"/>
    <property type="match status" value="1"/>
</dbReference>
<evidence type="ECO:0000256" key="1">
    <source>
        <dbReference type="SAM" id="MobiDB-lite"/>
    </source>
</evidence>
<dbReference type="SUPFAM" id="SSF89095">
    <property type="entry name" value="GatB/YqeY motif"/>
    <property type="match status" value="1"/>
</dbReference>
<evidence type="ECO:0000313" key="2">
    <source>
        <dbReference type="EMBL" id="ABC46105.1"/>
    </source>
</evidence>
<dbReference type="KEGG" id="sru:SRU_1871"/>
<dbReference type="STRING" id="309807.SRU_1871"/>
<dbReference type="GO" id="GO:0016884">
    <property type="term" value="F:carbon-nitrogen ligase activity, with glutamine as amido-N-donor"/>
    <property type="evidence" value="ECO:0007669"/>
    <property type="project" value="InterPro"/>
</dbReference>
<dbReference type="Proteomes" id="UP000008674">
    <property type="component" value="Chromosome"/>
</dbReference>
<feature type="region of interest" description="Disordered" evidence="1">
    <location>
        <begin position="86"/>
        <end position="106"/>
    </location>
</feature>
<dbReference type="Gene3D" id="1.10.10.410">
    <property type="match status" value="1"/>
</dbReference>
<proteinExistence type="predicted"/>
<dbReference type="InterPro" id="IPR042184">
    <property type="entry name" value="YqeY/Aim41_N"/>
</dbReference>
<dbReference type="InterPro" id="IPR023168">
    <property type="entry name" value="GatB_Yqey_C_2"/>
</dbReference>
<protein>
    <submittedName>
        <fullName evidence="2">GatB/Yqey domain superfamily</fullName>
    </submittedName>
</protein>
<organism evidence="2 3">
    <name type="scientific">Salinibacter ruber (strain DSM 13855 / M31)</name>
    <dbReference type="NCBI Taxonomy" id="309807"/>
    <lineage>
        <taxon>Bacteria</taxon>
        <taxon>Pseudomonadati</taxon>
        <taxon>Rhodothermota</taxon>
        <taxon>Rhodothermia</taxon>
        <taxon>Rhodothermales</taxon>
        <taxon>Salinibacteraceae</taxon>
        <taxon>Salinibacter</taxon>
    </lineage>
</organism>
<sequence length="176" mass="20021">MFPARHCPSLSPPPRHSQPHIMSDSILDRVKQDLTDAMKAQDDVRRRALRSLRAALANKEIAKRRAGADSSLEGQEELAVVQKQVKQRRDSIEQYEEADRDDLAQKEREEIEVLEDYLPDRLSDEELAERLDAIIDDVGATSMADMGPVMGRAMDELRGRVDGNRVREMVQDRLSD</sequence>
<reference evidence="2 3" key="1">
    <citation type="journal article" date="2005" name="Proc. Natl. Acad. Sci. U.S.A.">
        <title>The genome of Salinibacter ruber: convergence and gene exchange among hyperhalophilic bacteria and archaea.</title>
        <authorList>
            <person name="Mongodin E.F."/>
            <person name="Nelson K.E."/>
            <person name="Daugherty S."/>
            <person name="Deboy R.T."/>
            <person name="Wister J."/>
            <person name="Khouri H."/>
            <person name="Weidman J."/>
            <person name="Walsh D.A."/>
            <person name="Papke R.T."/>
            <person name="Sanchez Perez G."/>
            <person name="Sharma A.K."/>
            <person name="Nesbo C.L."/>
            <person name="MacLeod D."/>
            <person name="Bapteste E."/>
            <person name="Doolittle W.F."/>
            <person name="Charlebois R.L."/>
            <person name="Legault B."/>
            <person name="Rodriguez-Valera F."/>
        </authorList>
    </citation>
    <scope>NUCLEOTIDE SEQUENCE [LARGE SCALE GENOMIC DNA]</scope>
    <source>
        <strain evidence="3">DSM 13855 / CECT 5946 / M31</strain>
    </source>
</reference>
<dbReference type="eggNOG" id="COG1610">
    <property type="taxonomic scope" value="Bacteria"/>
</dbReference>
<dbReference type="EMBL" id="CP000159">
    <property type="protein sequence ID" value="ABC46105.1"/>
    <property type="molecule type" value="Genomic_DNA"/>
</dbReference>
<dbReference type="PANTHER" id="PTHR28055:SF1">
    <property type="entry name" value="ALTERED INHERITANCE OF MITOCHONDRIA PROTEIN 41, MITOCHONDRIAL"/>
    <property type="match status" value="1"/>
</dbReference>